<reference evidence="1" key="2">
    <citation type="journal article" date="2023" name="Proc. Natl. Acad. Sci. U.S.A.">
        <title>A global phylogenomic analysis of the shiitake genus Lentinula.</title>
        <authorList>
            <person name="Sierra-Patev S."/>
            <person name="Min B."/>
            <person name="Naranjo-Ortiz M."/>
            <person name="Looney B."/>
            <person name="Konkel Z."/>
            <person name="Slot J.C."/>
            <person name="Sakamoto Y."/>
            <person name="Steenwyk J.L."/>
            <person name="Rokas A."/>
            <person name="Carro J."/>
            <person name="Camarero S."/>
            <person name="Ferreira P."/>
            <person name="Molpeceres G."/>
            <person name="Ruiz-Duenas F.J."/>
            <person name="Serrano A."/>
            <person name="Henrissat B."/>
            <person name="Drula E."/>
            <person name="Hughes K.W."/>
            <person name="Mata J.L."/>
            <person name="Ishikawa N.K."/>
            <person name="Vargas-Isla R."/>
            <person name="Ushijima S."/>
            <person name="Smith C.A."/>
            <person name="Donoghue J."/>
            <person name="Ahrendt S."/>
            <person name="Andreopoulos W."/>
            <person name="He G."/>
            <person name="LaButti K."/>
            <person name="Lipzen A."/>
            <person name="Ng V."/>
            <person name="Riley R."/>
            <person name="Sandor L."/>
            <person name="Barry K."/>
            <person name="Martinez A.T."/>
            <person name="Xiao Y."/>
            <person name="Gibbons J.G."/>
            <person name="Terashima K."/>
            <person name="Grigoriev I.V."/>
            <person name="Hibbett D."/>
        </authorList>
    </citation>
    <scope>NUCLEOTIDE SEQUENCE</scope>
    <source>
        <strain evidence="1">Sp2 HRB7682 ss15</strain>
    </source>
</reference>
<organism evidence="1 2">
    <name type="scientific">Lentinula lateritia</name>
    <dbReference type="NCBI Taxonomy" id="40482"/>
    <lineage>
        <taxon>Eukaryota</taxon>
        <taxon>Fungi</taxon>
        <taxon>Dikarya</taxon>
        <taxon>Basidiomycota</taxon>
        <taxon>Agaricomycotina</taxon>
        <taxon>Agaricomycetes</taxon>
        <taxon>Agaricomycetidae</taxon>
        <taxon>Agaricales</taxon>
        <taxon>Marasmiineae</taxon>
        <taxon>Omphalotaceae</taxon>
        <taxon>Lentinula</taxon>
    </lineage>
</organism>
<protein>
    <submittedName>
        <fullName evidence="1">Uncharacterized protein</fullName>
    </submittedName>
</protein>
<name>A0A9W9AW12_9AGAR</name>
<evidence type="ECO:0000313" key="1">
    <source>
        <dbReference type="EMBL" id="KAJ4491620.1"/>
    </source>
</evidence>
<gene>
    <name evidence="1" type="ORF">C8J55DRAFT_486542</name>
</gene>
<dbReference type="Proteomes" id="UP001150238">
    <property type="component" value="Unassembled WGS sequence"/>
</dbReference>
<accession>A0A9W9AW12</accession>
<proteinExistence type="predicted"/>
<evidence type="ECO:0000313" key="2">
    <source>
        <dbReference type="Proteomes" id="UP001150238"/>
    </source>
</evidence>
<dbReference type="AlphaFoldDB" id="A0A9W9AW12"/>
<sequence length="166" mass="19313">MESAIVVGYIGSQNKIFVSPQVEARSRVDTMTLVHRNYGQIPLLDKSWSGAFYQPSPYLRDQELDAYNMHIMKKREEKDIPVSDGFEKIYSIFRIPEALPGFTRLYQAFTNLSLRRYASLGSTNSNYSNRRPLDSQCRAYIYCKTENKEVYQPVNHRMSESSLFPF</sequence>
<comment type="caution">
    <text evidence="1">The sequence shown here is derived from an EMBL/GenBank/DDBJ whole genome shotgun (WGS) entry which is preliminary data.</text>
</comment>
<dbReference type="EMBL" id="JANVFS010000006">
    <property type="protein sequence ID" value="KAJ4491620.1"/>
    <property type="molecule type" value="Genomic_DNA"/>
</dbReference>
<reference evidence="1" key="1">
    <citation type="submission" date="2022-08" db="EMBL/GenBank/DDBJ databases">
        <authorList>
            <consortium name="DOE Joint Genome Institute"/>
            <person name="Min B."/>
            <person name="Riley R."/>
            <person name="Sierra-Patev S."/>
            <person name="Naranjo-Ortiz M."/>
            <person name="Looney B."/>
            <person name="Konkel Z."/>
            <person name="Slot J.C."/>
            <person name="Sakamoto Y."/>
            <person name="Steenwyk J.L."/>
            <person name="Rokas A."/>
            <person name="Carro J."/>
            <person name="Camarero S."/>
            <person name="Ferreira P."/>
            <person name="Molpeceres G."/>
            <person name="Ruiz-Duenas F.J."/>
            <person name="Serrano A."/>
            <person name="Henrissat B."/>
            <person name="Drula E."/>
            <person name="Hughes K.W."/>
            <person name="Mata J.L."/>
            <person name="Ishikawa N.K."/>
            <person name="Vargas-Isla R."/>
            <person name="Ushijima S."/>
            <person name="Smith C.A."/>
            <person name="Ahrendt S."/>
            <person name="Andreopoulos W."/>
            <person name="He G."/>
            <person name="Labutti K."/>
            <person name="Lipzen A."/>
            <person name="Ng V."/>
            <person name="Sandor L."/>
            <person name="Barry K."/>
            <person name="Martinez A.T."/>
            <person name="Xiao Y."/>
            <person name="Gibbons J.G."/>
            <person name="Terashima K."/>
            <person name="Hibbett D.S."/>
            <person name="Grigoriev I.V."/>
        </authorList>
    </citation>
    <scope>NUCLEOTIDE SEQUENCE</scope>
    <source>
        <strain evidence="1">Sp2 HRB7682 ss15</strain>
    </source>
</reference>